<evidence type="ECO:0000313" key="2">
    <source>
        <dbReference type="EMBL" id="HED11799.1"/>
    </source>
</evidence>
<feature type="signal peptide" evidence="1">
    <location>
        <begin position="1"/>
        <end position="20"/>
    </location>
</feature>
<keyword evidence="1" id="KW-0732">Signal</keyword>
<reference evidence="2" key="1">
    <citation type="journal article" date="2020" name="mSystems">
        <title>Genome- and Community-Level Interaction Insights into Carbon Utilization and Element Cycling Functions of Hydrothermarchaeota in Hydrothermal Sediment.</title>
        <authorList>
            <person name="Zhou Z."/>
            <person name="Liu Y."/>
            <person name="Xu W."/>
            <person name="Pan J."/>
            <person name="Luo Z.H."/>
            <person name="Li M."/>
        </authorList>
    </citation>
    <scope>NUCLEOTIDE SEQUENCE [LARGE SCALE GENOMIC DNA]</scope>
    <source>
        <strain evidence="2">HyVt-456</strain>
    </source>
</reference>
<organism evidence="2">
    <name type="scientific">Caldithrix abyssi</name>
    <dbReference type="NCBI Taxonomy" id="187145"/>
    <lineage>
        <taxon>Bacteria</taxon>
        <taxon>Pseudomonadati</taxon>
        <taxon>Calditrichota</taxon>
        <taxon>Calditrichia</taxon>
        <taxon>Calditrichales</taxon>
        <taxon>Calditrichaceae</taxon>
        <taxon>Caldithrix</taxon>
    </lineage>
</organism>
<name>A0A7V1LPJ7_CALAY</name>
<proteinExistence type="predicted"/>
<feature type="chain" id="PRO_5031087413" evidence="1">
    <location>
        <begin position="21"/>
        <end position="142"/>
    </location>
</feature>
<evidence type="ECO:0000256" key="1">
    <source>
        <dbReference type="SAM" id="SignalP"/>
    </source>
</evidence>
<dbReference type="EMBL" id="DRLD01000396">
    <property type="protein sequence ID" value="HED11799.1"/>
    <property type="molecule type" value="Genomic_DNA"/>
</dbReference>
<dbReference type="Proteomes" id="UP000886005">
    <property type="component" value="Unassembled WGS sequence"/>
</dbReference>
<sequence length="142" mass="16026">MKRNVILFLFFGFAFLPLRAQESAVSGLAMTRWQEQMIAIKLTPEMQQRVDRASLNHNISIGNKKFDALASSINTKSIVSFTDPNSGTGSEEQWLILYFESELDAGDIVEDFKQLPVVEQAQIVGVQTLAFEEVKFFPFCLT</sequence>
<dbReference type="AlphaFoldDB" id="A0A7V1LPJ7"/>
<accession>A0A7V1LPJ7</accession>
<comment type="caution">
    <text evidence="2">The sequence shown here is derived from an EMBL/GenBank/DDBJ whole genome shotgun (WGS) entry which is preliminary data.</text>
</comment>
<protein>
    <submittedName>
        <fullName evidence="2">Uncharacterized protein</fullName>
    </submittedName>
</protein>
<gene>
    <name evidence="2" type="ORF">ENJ10_13990</name>
</gene>